<dbReference type="PANTHER" id="PTHR23236:SF25">
    <property type="entry name" value="RNA-BINDING PROTEIN 34"/>
    <property type="match status" value="1"/>
</dbReference>
<dbReference type="SMART" id="SM00360">
    <property type="entry name" value="RRM"/>
    <property type="match status" value="2"/>
</dbReference>
<evidence type="ECO:0000259" key="7">
    <source>
        <dbReference type="PROSITE" id="PS50102"/>
    </source>
</evidence>
<keyword evidence="4" id="KW-0539">Nucleus</keyword>
<dbReference type="InterPro" id="IPR035979">
    <property type="entry name" value="RBD_domain_sf"/>
</dbReference>
<dbReference type="KEGG" id="cqi:110730161"/>
<comment type="similarity">
    <text evidence="2">Belongs to the RRM RBM34 family.</text>
</comment>
<evidence type="ECO:0000256" key="3">
    <source>
        <dbReference type="ARBA" id="ARBA00022884"/>
    </source>
</evidence>
<feature type="compositionally biased region" description="Polar residues" evidence="6">
    <location>
        <begin position="10"/>
        <end position="26"/>
    </location>
</feature>
<feature type="region of interest" description="Disordered" evidence="6">
    <location>
        <begin position="369"/>
        <end position="518"/>
    </location>
</feature>
<dbReference type="CDD" id="cd12394">
    <property type="entry name" value="RRM1_RBM34"/>
    <property type="match status" value="1"/>
</dbReference>
<accession>A0A803LU02</accession>
<dbReference type="GeneID" id="110730161"/>
<dbReference type="OrthoDB" id="442677at2759"/>
<dbReference type="CDD" id="cd12395">
    <property type="entry name" value="RRM2_RBM34"/>
    <property type="match status" value="1"/>
</dbReference>
<proteinExistence type="inferred from homology"/>
<dbReference type="Gene3D" id="3.30.70.330">
    <property type="match status" value="2"/>
</dbReference>
<feature type="compositionally biased region" description="Basic and acidic residues" evidence="6">
    <location>
        <begin position="111"/>
        <end position="134"/>
    </location>
</feature>
<dbReference type="Gramene" id="AUR62018696-RA">
    <property type="protein sequence ID" value="AUR62018696-RA:cds"/>
    <property type="gene ID" value="AUR62018696"/>
</dbReference>
<feature type="compositionally biased region" description="Basic residues" evidence="6">
    <location>
        <begin position="509"/>
        <end position="518"/>
    </location>
</feature>
<name>A0A803LU02_CHEQI</name>
<dbReference type="EnsemblPlants" id="AUR62018696-RA">
    <property type="protein sequence ID" value="AUR62018696-RA:cds"/>
    <property type="gene ID" value="AUR62018696"/>
</dbReference>
<dbReference type="PROSITE" id="PS50102">
    <property type="entry name" value="RRM"/>
    <property type="match status" value="2"/>
</dbReference>
<dbReference type="GO" id="GO:0003723">
    <property type="term" value="F:RNA binding"/>
    <property type="evidence" value="ECO:0007669"/>
    <property type="project" value="UniProtKB-UniRule"/>
</dbReference>
<keyword evidence="3 5" id="KW-0694">RNA-binding</keyword>
<evidence type="ECO:0000313" key="8">
    <source>
        <dbReference type="EnsemblPlants" id="AUR62018696-RA:cds"/>
    </source>
</evidence>
<feature type="domain" description="RRM" evidence="7">
    <location>
        <begin position="179"/>
        <end position="273"/>
    </location>
</feature>
<dbReference type="OMA" id="NAYAVYT"/>
<gene>
    <name evidence="8" type="primary">LOC110730161</name>
</gene>
<feature type="domain" description="RRM" evidence="7">
    <location>
        <begin position="292"/>
        <end position="372"/>
    </location>
</feature>
<evidence type="ECO:0000256" key="1">
    <source>
        <dbReference type="ARBA" id="ARBA00004604"/>
    </source>
</evidence>
<keyword evidence="9" id="KW-1185">Reference proteome</keyword>
<dbReference type="Pfam" id="PF00076">
    <property type="entry name" value="RRM_1"/>
    <property type="match status" value="2"/>
</dbReference>
<sequence>MAKKSKEQPNKTSTPKSKENPATSENILDKLFGEIPDTEVSNSLFSSENPFRRKPTDSIPTPQIPETPINAEVAKSESKTKKKSKDEKSSDEVKKSKKKDKLEKNPNLGSIEEKEKKKNKRKRDELEREYEVKKYGVAPDEEDEKKEKVGGGKKRKALDNPAEMMVSQEGYDDESKLLRTVFVGNLPLKTKKKALLKEFSQFGEIDSVRIRSVPTLDSKKPKKALVINGNLNEAVDSVNAYIVFKTEQAAEASLTHNMSMIGGNHVRVDRACPPRKKLKGDDASATLYNNKRTVFVGNLPFDAKDEELYQLFCNTKQLESSVEAVRVIRDRHTSLGKGIAYVLFKTREAANIVCKKRLKLRDRELRICHAKSSTQSSTPSKRKSPGESESSPAKKFTAGTNTRSPAKKFSAGAKTPESRYKVGAGGDTSYQGLRASKSGEQKKAPIRRTATKTSFKPAVKSGDKIKQRTDKRPSVAARKAKAIAMQSGGASIKTGNKRKMDARTPQSSNKKKKAMKSK</sequence>
<dbReference type="PANTHER" id="PTHR23236">
    <property type="entry name" value="EUKARYOTIC TRANSLATION INITIATION FACTOR 4B/4H"/>
    <property type="match status" value="1"/>
</dbReference>
<dbReference type="SUPFAM" id="SSF54928">
    <property type="entry name" value="RNA-binding domain, RBD"/>
    <property type="match status" value="2"/>
</dbReference>
<comment type="subcellular location">
    <subcellularLocation>
        <location evidence="1">Nucleus</location>
        <location evidence="1">Nucleolus</location>
    </subcellularLocation>
</comment>
<evidence type="ECO:0000256" key="4">
    <source>
        <dbReference type="ARBA" id="ARBA00023242"/>
    </source>
</evidence>
<evidence type="ECO:0000256" key="2">
    <source>
        <dbReference type="ARBA" id="ARBA00007077"/>
    </source>
</evidence>
<evidence type="ECO:0000313" key="9">
    <source>
        <dbReference type="Proteomes" id="UP000596660"/>
    </source>
</evidence>
<dbReference type="InterPro" id="IPR000504">
    <property type="entry name" value="RRM_dom"/>
</dbReference>
<protein>
    <recommendedName>
        <fullName evidence="7">RRM domain-containing protein</fullName>
    </recommendedName>
</protein>
<feature type="compositionally biased region" description="Basic and acidic residues" evidence="6">
    <location>
        <begin position="74"/>
        <end position="104"/>
    </location>
</feature>
<dbReference type="Proteomes" id="UP000596660">
    <property type="component" value="Unplaced"/>
</dbReference>
<dbReference type="InterPro" id="IPR012677">
    <property type="entry name" value="Nucleotide-bd_a/b_plait_sf"/>
</dbReference>
<dbReference type="SMR" id="A0A803LU02"/>
<dbReference type="GO" id="GO:0005730">
    <property type="term" value="C:nucleolus"/>
    <property type="evidence" value="ECO:0007669"/>
    <property type="project" value="UniProtKB-SubCell"/>
</dbReference>
<organism evidence="8 9">
    <name type="scientific">Chenopodium quinoa</name>
    <name type="common">Quinoa</name>
    <dbReference type="NCBI Taxonomy" id="63459"/>
    <lineage>
        <taxon>Eukaryota</taxon>
        <taxon>Viridiplantae</taxon>
        <taxon>Streptophyta</taxon>
        <taxon>Embryophyta</taxon>
        <taxon>Tracheophyta</taxon>
        <taxon>Spermatophyta</taxon>
        <taxon>Magnoliopsida</taxon>
        <taxon>eudicotyledons</taxon>
        <taxon>Gunneridae</taxon>
        <taxon>Pentapetalae</taxon>
        <taxon>Caryophyllales</taxon>
        <taxon>Chenopodiaceae</taxon>
        <taxon>Chenopodioideae</taxon>
        <taxon>Atripliceae</taxon>
        <taxon>Chenopodium</taxon>
    </lineage>
</organism>
<feature type="region of interest" description="Disordered" evidence="6">
    <location>
        <begin position="1"/>
        <end position="157"/>
    </location>
</feature>
<dbReference type="RefSeq" id="XP_021765630.1">
    <property type="nucleotide sequence ID" value="XM_021909938.1"/>
</dbReference>
<reference evidence="8" key="1">
    <citation type="journal article" date="2017" name="Nature">
        <title>The genome of Chenopodium quinoa.</title>
        <authorList>
            <person name="Jarvis D.E."/>
            <person name="Ho Y.S."/>
            <person name="Lightfoot D.J."/>
            <person name="Schmoeckel S.M."/>
            <person name="Li B."/>
            <person name="Borm T.J.A."/>
            <person name="Ohyanagi H."/>
            <person name="Mineta K."/>
            <person name="Michell C.T."/>
            <person name="Saber N."/>
            <person name="Kharbatia N.M."/>
            <person name="Rupper R.R."/>
            <person name="Sharp A.R."/>
            <person name="Dally N."/>
            <person name="Boughton B.A."/>
            <person name="Woo Y.H."/>
            <person name="Gao G."/>
            <person name="Schijlen E.G.W.M."/>
            <person name="Guo X."/>
            <person name="Momin A.A."/>
            <person name="Negrao S."/>
            <person name="Al-Babili S."/>
            <person name="Gehring C."/>
            <person name="Roessner U."/>
            <person name="Jung C."/>
            <person name="Murphy K."/>
            <person name="Arold S.T."/>
            <person name="Gojobori T."/>
            <person name="van der Linden C.G."/>
            <person name="van Loo E.N."/>
            <person name="Jellen E.N."/>
            <person name="Maughan P.J."/>
            <person name="Tester M."/>
        </authorList>
    </citation>
    <scope>NUCLEOTIDE SEQUENCE [LARGE SCALE GENOMIC DNA]</scope>
    <source>
        <strain evidence="8">cv. PI 614886</strain>
    </source>
</reference>
<feature type="compositionally biased region" description="Polar residues" evidence="6">
    <location>
        <begin position="39"/>
        <end position="49"/>
    </location>
</feature>
<evidence type="ECO:0000256" key="6">
    <source>
        <dbReference type="SAM" id="MobiDB-lite"/>
    </source>
</evidence>
<feature type="compositionally biased region" description="Basic and acidic residues" evidence="6">
    <location>
        <begin position="461"/>
        <end position="473"/>
    </location>
</feature>
<dbReference type="InterPro" id="IPR034221">
    <property type="entry name" value="RBM34_RRM2"/>
</dbReference>
<evidence type="ECO:0000256" key="5">
    <source>
        <dbReference type="PROSITE-ProRule" id="PRU00176"/>
    </source>
</evidence>
<dbReference type="AlphaFoldDB" id="A0A803LU02"/>
<reference evidence="8" key="2">
    <citation type="submission" date="2021-03" db="UniProtKB">
        <authorList>
            <consortium name="EnsemblPlants"/>
        </authorList>
    </citation>
    <scope>IDENTIFICATION</scope>
</reference>